<dbReference type="AlphaFoldDB" id="A0A0D0DG77"/>
<sequence length="68" mass="8057">MRRNLATMTLLSMEEENLSADDMVTIMDFFHSNMSYADTYLVLADPQANSFIRRLWLRKRLEEAARQQ</sequence>
<dbReference type="InParanoid" id="A0A0D0DG77"/>
<evidence type="ECO:0000313" key="2">
    <source>
        <dbReference type="Proteomes" id="UP000054538"/>
    </source>
</evidence>
<dbReference type="HOGENOM" id="CLU_204783_0_0_1"/>
<dbReference type="EMBL" id="KN827254">
    <property type="protein sequence ID" value="KIK76875.1"/>
    <property type="molecule type" value="Genomic_DNA"/>
</dbReference>
<reference evidence="1 2" key="1">
    <citation type="submission" date="2014-04" db="EMBL/GenBank/DDBJ databases">
        <authorList>
            <consortium name="DOE Joint Genome Institute"/>
            <person name="Kuo A."/>
            <person name="Kohler A."/>
            <person name="Jargeat P."/>
            <person name="Nagy L.G."/>
            <person name="Floudas D."/>
            <person name="Copeland A."/>
            <person name="Barry K.W."/>
            <person name="Cichocki N."/>
            <person name="Veneault-Fourrey C."/>
            <person name="LaButti K."/>
            <person name="Lindquist E.A."/>
            <person name="Lipzen A."/>
            <person name="Lundell T."/>
            <person name="Morin E."/>
            <person name="Murat C."/>
            <person name="Sun H."/>
            <person name="Tunlid A."/>
            <person name="Henrissat B."/>
            <person name="Grigoriev I.V."/>
            <person name="Hibbett D.S."/>
            <person name="Martin F."/>
            <person name="Nordberg H.P."/>
            <person name="Cantor M.N."/>
            <person name="Hua S.X."/>
        </authorList>
    </citation>
    <scope>NUCLEOTIDE SEQUENCE [LARGE SCALE GENOMIC DNA]</scope>
    <source>
        <strain evidence="1 2">Ve08.2h10</strain>
    </source>
</reference>
<evidence type="ECO:0000313" key="1">
    <source>
        <dbReference type="EMBL" id="KIK76875.1"/>
    </source>
</evidence>
<gene>
    <name evidence="1" type="ORF">PAXRUDRAFT_168548</name>
</gene>
<dbReference type="OrthoDB" id="2712449at2759"/>
<protein>
    <submittedName>
        <fullName evidence="1">Uncharacterized protein</fullName>
    </submittedName>
</protein>
<name>A0A0D0DG77_9AGAM</name>
<reference evidence="2" key="2">
    <citation type="submission" date="2015-01" db="EMBL/GenBank/DDBJ databases">
        <title>Evolutionary Origins and Diversification of the Mycorrhizal Mutualists.</title>
        <authorList>
            <consortium name="DOE Joint Genome Institute"/>
            <consortium name="Mycorrhizal Genomics Consortium"/>
            <person name="Kohler A."/>
            <person name="Kuo A."/>
            <person name="Nagy L.G."/>
            <person name="Floudas D."/>
            <person name="Copeland A."/>
            <person name="Barry K.W."/>
            <person name="Cichocki N."/>
            <person name="Veneault-Fourrey C."/>
            <person name="LaButti K."/>
            <person name="Lindquist E.A."/>
            <person name="Lipzen A."/>
            <person name="Lundell T."/>
            <person name="Morin E."/>
            <person name="Murat C."/>
            <person name="Riley R."/>
            <person name="Ohm R."/>
            <person name="Sun H."/>
            <person name="Tunlid A."/>
            <person name="Henrissat B."/>
            <person name="Grigoriev I.V."/>
            <person name="Hibbett D.S."/>
            <person name="Martin F."/>
        </authorList>
    </citation>
    <scope>NUCLEOTIDE SEQUENCE [LARGE SCALE GENOMIC DNA]</scope>
    <source>
        <strain evidence="2">Ve08.2h10</strain>
    </source>
</reference>
<accession>A0A0D0DG77</accession>
<keyword evidence="2" id="KW-1185">Reference proteome</keyword>
<organism evidence="1 2">
    <name type="scientific">Paxillus rubicundulus Ve08.2h10</name>
    <dbReference type="NCBI Taxonomy" id="930991"/>
    <lineage>
        <taxon>Eukaryota</taxon>
        <taxon>Fungi</taxon>
        <taxon>Dikarya</taxon>
        <taxon>Basidiomycota</taxon>
        <taxon>Agaricomycotina</taxon>
        <taxon>Agaricomycetes</taxon>
        <taxon>Agaricomycetidae</taxon>
        <taxon>Boletales</taxon>
        <taxon>Paxilineae</taxon>
        <taxon>Paxillaceae</taxon>
        <taxon>Paxillus</taxon>
    </lineage>
</organism>
<dbReference type="Proteomes" id="UP000054538">
    <property type="component" value="Unassembled WGS sequence"/>
</dbReference>
<proteinExistence type="predicted"/>